<dbReference type="Pfam" id="PF07885">
    <property type="entry name" value="Ion_trans_2"/>
    <property type="match status" value="1"/>
</dbReference>
<keyword evidence="4" id="KW-1185">Reference proteome</keyword>
<evidence type="ECO:0000313" key="4">
    <source>
        <dbReference type="Proteomes" id="UP000184074"/>
    </source>
</evidence>
<keyword evidence="1" id="KW-0472">Membrane</keyword>
<dbReference type="SUPFAM" id="SSF81324">
    <property type="entry name" value="Voltage-gated potassium channels"/>
    <property type="match status" value="1"/>
</dbReference>
<dbReference type="OrthoDB" id="2974133at2"/>
<feature type="transmembrane region" description="Helical" evidence="1">
    <location>
        <begin position="84"/>
        <end position="102"/>
    </location>
</feature>
<gene>
    <name evidence="3" type="ORF">SAMN05444003_1840</name>
</gene>
<evidence type="ECO:0000259" key="2">
    <source>
        <dbReference type="Pfam" id="PF07885"/>
    </source>
</evidence>
<feature type="domain" description="Potassium channel" evidence="2">
    <location>
        <begin position="63"/>
        <end position="133"/>
    </location>
</feature>
<keyword evidence="1" id="KW-0812">Transmembrane</keyword>
<protein>
    <submittedName>
        <fullName evidence="3">Ion channel</fullName>
    </submittedName>
</protein>
<feature type="transmembrane region" description="Helical" evidence="1">
    <location>
        <begin position="46"/>
        <end position="72"/>
    </location>
</feature>
<dbReference type="STRING" id="1508389.SAMN05444003_1840"/>
<name>A0A1M5PV41_9RHOB</name>
<evidence type="ECO:0000313" key="3">
    <source>
        <dbReference type="EMBL" id="SHH05143.1"/>
    </source>
</evidence>
<proteinExistence type="predicted"/>
<keyword evidence="1" id="KW-1133">Transmembrane helix</keyword>
<dbReference type="RefSeq" id="WP_072900634.1">
    <property type="nucleotide sequence ID" value="NZ_FQXB01000002.1"/>
</dbReference>
<sequence>MLVQISIGAAILMVSMIFSAAGFWLIESALRQLNRFLATLRQGLKVVIFLMVAALWALLQITVGVWLWAWCFMQLAVFDTMEEAVYFGLVSYTTLGYGDVILPEQWRLLGGMTAVNGLLNVGLISAIMIELLRQARVVPIDD</sequence>
<feature type="transmembrane region" description="Helical" evidence="1">
    <location>
        <begin position="108"/>
        <end position="129"/>
    </location>
</feature>
<accession>A0A1M5PV41</accession>
<dbReference type="AlphaFoldDB" id="A0A1M5PV41"/>
<dbReference type="EMBL" id="FQXB01000002">
    <property type="protein sequence ID" value="SHH05143.1"/>
    <property type="molecule type" value="Genomic_DNA"/>
</dbReference>
<organism evidence="3 4">
    <name type="scientific">Cognatiyoonia sediminum</name>
    <dbReference type="NCBI Taxonomy" id="1508389"/>
    <lineage>
        <taxon>Bacteria</taxon>
        <taxon>Pseudomonadati</taxon>
        <taxon>Pseudomonadota</taxon>
        <taxon>Alphaproteobacteria</taxon>
        <taxon>Rhodobacterales</taxon>
        <taxon>Paracoccaceae</taxon>
        <taxon>Cognatiyoonia</taxon>
    </lineage>
</organism>
<dbReference type="Gene3D" id="1.10.287.70">
    <property type="match status" value="1"/>
</dbReference>
<reference evidence="3 4" key="1">
    <citation type="submission" date="2016-11" db="EMBL/GenBank/DDBJ databases">
        <authorList>
            <person name="Jaros S."/>
            <person name="Januszkiewicz K."/>
            <person name="Wedrychowicz H."/>
        </authorList>
    </citation>
    <scope>NUCLEOTIDE SEQUENCE [LARGE SCALE GENOMIC DNA]</scope>
    <source>
        <strain evidence="3 4">DSM 28715</strain>
    </source>
</reference>
<dbReference type="InterPro" id="IPR013099">
    <property type="entry name" value="K_chnl_dom"/>
</dbReference>
<evidence type="ECO:0000256" key="1">
    <source>
        <dbReference type="SAM" id="Phobius"/>
    </source>
</evidence>
<feature type="transmembrane region" description="Helical" evidence="1">
    <location>
        <begin position="7"/>
        <end position="26"/>
    </location>
</feature>
<dbReference type="Proteomes" id="UP000184074">
    <property type="component" value="Unassembled WGS sequence"/>
</dbReference>